<dbReference type="PANTHER" id="PTHR30055">
    <property type="entry name" value="HTH-TYPE TRANSCRIPTIONAL REGULATOR RUTR"/>
    <property type="match status" value="1"/>
</dbReference>
<evidence type="ECO:0000313" key="9">
    <source>
        <dbReference type="EMBL" id="RIY41538.1"/>
    </source>
</evidence>
<evidence type="ECO:0000256" key="1">
    <source>
        <dbReference type="ARBA" id="ARBA00022491"/>
    </source>
</evidence>
<evidence type="ECO:0000313" key="8">
    <source>
        <dbReference type="EMBL" id="RII83461.1"/>
    </source>
</evidence>
<protein>
    <recommendedName>
        <fullName evidence="7">HTH tetR-type domain-containing protein</fullName>
    </recommendedName>
</protein>
<dbReference type="GO" id="GO:0003700">
    <property type="term" value="F:DNA-binding transcription factor activity"/>
    <property type="evidence" value="ECO:0007669"/>
    <property type="project" value="TreeGrafter"/>
</dbReference>
<name>A0A3A1YWH6_9BURK</name>
<dbReference type="SUPFAM" id="SSF46689">
    <property type="entry name" value="Homeodomain-like"/>
    <property type="match status" value="1"/>
</dbReference>
<proteinExistence type="predicted"/>
<dbReference type="InterPro" id="IPR041490">
    <property type="entry name" value="KstR2_TetR_C"/>
</dbReference>
<sequence length="238" mass="26754">MPKPPRVSAKSSRRELLQESILEAASTLFIQRGFQGTSMGDIAEAMGVTRTAIYYYFRNKGDILRALTSEITEMAGKIAANTLEQQRDPSDALAELVRGHARLVLSHPLQFRVVERNEEHLTPTLRKKAEASRRLVLDRFVTAIEAGIKAGQFRDVEPKVTAFALLGMCNWGAWWFNPKGAISLEQVVNGIANLALNAVVRGEERRLRNDSIDETMRQLREDLNLLEKRLDVKAVKRG</sequence>
<dbReference type="InterPro" id="IPR023772">
    <property type="entry name" value="DNA-bd_HTH_TetR-type_CS"/>
</dbReference>
<comment type="caution">
    <text evidence="9">The sequence shown here is derived from an EMBL/GenBank/DDBJ whole genome shotgun (WGS) entry which is preliminary data.</text>
</comment>
<evidence type="ECO:0000256" key="2">
    <source>
        <dbReference type="ARBA" id="ARBA00023015"/>
    </source>
</evidence>
<keyword evidence="3 5" id="KW-0238">DNA-binding</keyword>
<dbReference type="Gene3D" id="1.10.10.60">
    <property type="entry name" value="Homeodomain-like"/>
    <property type="match status" value="1"/>
</dbReference>
<dbReference type="Gene3D" id="1.10.357.10">
    <property type="entry name" value="Tetracycline Repressor, domain 2"/>
    <property type="match status" value="1"/>
</dbReference>
<dbReference type="PROSITE" id="PS01081">
    <property type="entry name" value="HTH_TETR_1"/>
    <property type="match status" value="1"/>
</dbReference>
<evidence type="ECO:0000256" key="3">
    <source>
        <dbReference type="ARBA" id="ARBA00023125"/>
    </source>
</evidence>
<dbReference type="PANTHER" id="PTHR30055:SF146">
    <property type="entry name" value="HTH-TYPE TRANSCRIPTIONAL DUAL REGULATOR CECR"/>
    <property type="match status" value="1"/>
</dbReference>
<evidence type="ECO:0000256" key="6">
    <source>
        <dbReference type="SAM" id="Coils"/>
    </source>
</evidence>
<keyword evidence="2" id="KW-0805">Transcription regulation</keyword>
<organism evidence="9 10">
    <name type="scientific">Neopusillimonas maritima</name>
    <dbReference type="NCBI Taxonomy" id="2026239"/>
    <lineage>
        <taxon>Bacteria</taxon>
        <taxon>Pseudomonadati</taxon>
        <taxon>Pseudomonadota</taxon>
        <taxon>Betaproteobacteria</taxon>
        <taxon>Burkholderiales</taxon>
        <taxon>Alcaligenaceae</taxon>
        <taxon>Neopusillimonas</taxon>
    </lineage>
</organism>
<gene>
    <name evidence="8" type="ORF">CJO09_07660</name>
    <name evidence="9" type="ORF">CJP73_06055</name>
</gene>
<feature type="coiled-coil region" evidence="6">
    <location>
        <begin position="209"/>
        <end position="236"/>
    </location>
</feature>
<evidence type="ECO:0000256" key="5">
    <source>
        <dbReference type="PROSITE-ProRule" id="PRU00335"/>
    </source>
</evidence>
<dbReference type="GO" id="GO:0000976">
    <property type="term" value="F:transcription cis-regulatory region binding"/>
    <property type="evidence" value="ECO:0007669"/>
    <property type="project" value="TreeGrafter"/>
</dbReference>
<dbReference type="EMBL" id="NQOU01000002">
    <property type="protein sequence ID" value="RII83461.1"/>
    <property type="molecule type" value="Genomic_DNA"/>
</dbReference>
<keyword evidence="1" id="KW-0678">Repressor</keyword>
<feature type="DNA-binding region" description="H-T-H motif" evidence="5">
    <location>
        <begin position="38"/>
        <end position="57"/>
    </location>
</feature>
<dbReference type="PRINTS" id="PR00455">
    <property type="entry name" value="HTHTETR"/>
</dbReference>
<evidence type="ECO:0000259" key="7">
    <source>
        <dbReference type="PROSITE" id="PS50977"/>
    </source>
</evidence>
<dbReference type="InterPro" id="IPR036271">
    <property type="entry name" value="Tet_transcr_reg_TetR-rel_C_sf"/>
</dbReference>
<dbReference type="Proteomes" id="UP000266483">
    <property type="component" value="Unassembled WGS sequence"/>
</dbReference>
<accession>A0A3A1YWH6</accession>
<dbReference type="Pfam" id="PF17932">
    <property type="entry name" value="TetR_C_24"/>
    <property type="match status" value="1"/>
</dbReference>
<dbReference type="PROSITE" id="PS50977">
    <property type="entry name" value="HTH_TETR_2"/>
    <property type="match status" value="1"/>
</dbReference>
<dbReference type="Pfam" id="PF00440">
    <property type="entry name" value="TetR_N"/>
    <property type="match status" value="1"/>
</dbReference>
<dbReference type="EMBL" id="NQYH01000003">
    <property type="protein sequence ID" value="RIY41538.1"/>
    <property type="molecule type" value="Genomic_DNA"/>
</dbReference>
<dbReference type="AlphaFoldDB" id="A0A3A1YWH6"/>
<dbReference type="InterPro" id="IPR001647">
    <property type="entry name" value="HTH_TetR"/>
</dbReference>
<dbReference type="OrthoDB" id="5523834at2"/>
<evidence type="ECO:0000313" key="11">
    <source>
        <dbReference type="Proteomes" id="UP000266483"/>
    </source>
</evidence>
<reference evidence="10 11" key="1">
    <citation type="submission" date="2017-08" db="EMBL/GenBank/DDBJ databases">
        <title>Pusillimonas indicus sp. nov., a member of the family Alcaligenaceae isolated from surface seawater.</title>
        <authorList>
            <person name="Li J."/>
        </authorList>
    </citation>
    <scope>NUCLEOTIDE SEQUENCE [LARGE SCALE GENOMIC DNA]</scope>
    <source>
        <strain evidence="8 11">17-4A</strain>
        <strain evidence="9 10">L52-1-41</strain>
    </source>
</reference>
<dbReference type="Proteomes" id="UP000266206">
    <property type="component" value="Unassembled WGS sequence"/>
</dbReference>
<evidence type="ECO:0000313" key="10">
    <source>
        <dbReference type="Proteomes" id="UP000266206"/>
    </source>
</evidence>
<evidence type="ECO:0000256" key="4">
    <source>
        <dbReference type="ARBA" id="ARBA00023163"/>
    </source>
</evidence>
<keyword evidence="11" id="KW-1185">Reference proteome</keyword>
<dbReference type="InterPro" id="IPR009057">
    <property type="entry name" value="Homeodomain-like_sf"/>
</dbReference>
<keyword evidence="6" id="KW-0175">Coiled coil</keyword>
<dbReference type="RefSeq" id="WP_114419172.1">
    <property type="nucleotide sequence ID" value="NZ_CP170494.1"/>
</dbReference>
<dbReference type="SUPFAM" id="SSF48498">
    <property type="entry name" value="Tetracyclin repressor-like, C-terminal domain"/>
    <property type="match status" value="1"/>
</dbReference>
<keyword evidence="4" id="KW-0804">Transcription</keyword>
<dbReference type="InterPro" id="IPR050109">
    <property type="entry name" value="HTH-type_TetR-like_transc_reg"/>
</dbReference>
<feature type="domain" description="HTH tetR-type" evidence="7">
    <location>
        <begin position="15"/>
        <end position="75"/>
    </location>
</feature>